<evidence type="ECO:0000313" key="8">
    <source>
        <dbReference type="EMBL" id="SEJ25822.1"/>
    </source>
</evidence>
<dbReference type="EMBL" id="FNZE01000006">
    <property type="protein sequence ID" value="SEJ25822.1"/>
    <property type="molecule type" value="Genomic_DNA"/>
</dbReference>
<dbReference type="SUPFAM" id="SSF51182">
    <property type="entry name" value="RmlC-like cupins"/>
    <property type="match status" value="1"/>
</dbReference>
<accession>A0A1H6XLQ8</accession>
<dbReference type="NCBIfam" id="TIGR01221">
    <property type="entry name" value="rmlC"/>
    <property type="match status" value="1"/>
</dbReference>
<comment type="similarity">
    <text evidence="7">Belongs to the dTDP-4-dehydrorhamnose 3,5-epimerase family.</text>
</comment>
<comment type="function">
    <text evidence="2 7">Catalyzes the epimerization of the C3' and C5'positions of dTDP-6-deoxy-D-xylo-4-hexulose, forming dTDP-6-deoxy-L-lyxo-4-hexulose.</text>
</comment>
<dbReference type="UniPathway" id="UPA00124"/>
<dbReference type="InterPro" id="IPR011051">
    <property type="entry name" value="RmlC_Cupin_sf"/>
</dbReference>
<gene>
    <name evidence="8" type="ORF">SAMN05216201_106116</name>
</gene>
<keyword evidence="9" id="KW-1185">Reference proteome</keyword>
<evidence type="ECO:0000256" key="6">
    <source>
        <dbReference type="PIRSR" id="PIRSR600888-3"/>
    </source>
</evidence>
<evidence type="ECO:0000256" key="1">
    <source>
        <dbReference type="ARBA" id="ARBA00001298"/>
    </source>
</evidence>
<sequence length="180" mass="20137">MKVIETALPGVLIIEPKVFGDQRGFFIETFQVERYREAGITLPFVQDNHSRSPRGVLRGLHFQRTRPQGKLVSVSRGAVYDVAVDIDPTSPTCGQFVGVELSDDNHRQLWIPPGYAHGFCVISDIADFQYKCTDLYFPADEGGLLWNDPDVNIPWPVEAPQLSAKDQLNPTLRQLLGKEG</sequence>
<evidence type="ECO:0000313" key="9">
    <source>
        <dbReference type="Proteomes" id="UP000242930"/>
    </source>
</evidence>
<organism evidence="8 9">
    <name type="scientific">Pseudomonas linyingensis</name>
    <dbReference type="NCBI Taxonomy" id="915471"/>
    <lineage>
        <taxon>Bacteria</taxon>
        <taxon>Pseudomonadati</taxon>
        <taxon>Pseudomonadota</taxon>
        <taxon>Gammaproteobacteria</taxon>
        <taxon>Pseudomonadales</taxon>
        <taxon>Pseudomonadaceae</taxon>
        <taxon>Pseudomonas</taxon>
    </lineage>
</organism>
<comment type="subunit">
    <text evidence="7">Homodimer.</text>
</comment>
<evidence type="ECO:0000256" key="7">
    <source>
        <dbReference type="RuleBase" id="RU364069"/>
    </source>
</evidence>
<evidence type="ECO:0000256" key="5">
    <source>
        <dbReference type="PIRSR" id="PIRSR600888-1"/>
    </source>
</evidence>
<name>A0A1H6XLQ8_9PSED</name>
<proteinExistence type="inferred from homology"/>
<dbReference type="PANTHER" id="PTHR21047:SF2">
    <property type="entry name" value="THYMIDINE DIPHOSPHO-4-KETO-RHAMNOSE 3,5-EPIMERASE"/>
    <property type="match status" value="1"/>
</dbReference>
<dbReference type="OrthoDB" id="9800680at2"/>
<feature type="site" description="Participates in a stacking interaction with the thymidine ring of dTDP-4-oxo-6-deoxyglucose" evidence="6">
    <location>
        <position position="136"/>
    </location>
</feature>
<feature type="active site" description="Proton acceptor" evidence="5">
    <location>
        <position position="61"/>
    </location>
</feature>
<dbReference type="CDD" id="cd00438">
    <property type="entry name" value="cupin_RmlC"/>
    <property type="match status" value="1"/>
</dbReference>
<protein>
    <recommendedName>
        <fullName evidence="4 7">dTDP-4-dehydrorhamnose 3,5-epimerase</fullName>
        <ecNumber evidence="3 7">5.1.3.13</ecNumber>
    </recommendedName>
    <alternativeName>
        <fullName evidence="7">Thymidine diphospho-4-keto-rhamnose 3,5-epimerase</fullName>
    </alternativeName>
</protein>
<dbReference type="Proteomes" id="UP000242930">
    <property type="component" value="Unassembled WGS sequence"/>
</dbReference>
<dbReference type="Pfam" id="PF00908">
    <property type="entry name" value="dTDP_sugar_isom"/>
    <property type="match status" value="1"/>
</dbReference>
<dbReference type="GO" id="GO:0005829">
    <property type="term" value="C:cytosol"/>
    <property type="evidence" value="ECO:0007669"/>
    <property type="project" value="TreeGrafter"/>
</dbReference>
<dbReference type="InterPro" id="IPR000888">
    <property type="entry name" value="RmlC-like"/>
</dbReference>
<dbReference type="STRING" id="915471.SAMN05216201_106116"/>
<dbReference type="RefSeq" id="WP_090310186.1">
    <property type="nucleotide sequence ID" value="NZ_FNZE01000006.1"/>
</dbReference>
<dbReference type="Gene3D" id="2.60.120.10">
    <property type="entry name" value="Jelly Rolls"/>
    <property type="match status" value="1"/>
</dbReference>
<evidence type="ECO:0000256" key="4">
    <source>
        <dbReference type="ARBA" id="ARBA00019595"/>
    </source>
</evidence>
<dbReference type="AlphaFoldDB" id="A0A1H6XLQ8"/>
<evidence type="ECO:0000256" key="3">
    <source>
        <dbReference type="ARBA" id="ARBA00012098"/>
    </source>
</evidence>
<feature type="active site" description="Proton donor" evidence="5">
    <location>
        <position position="130"/>
    </location>
</feature>
<dbReference type="GO" id="GO:0019305">
    <property type="term" value="P:dTDP-rhamnose biosynthetic process"/>
    <property type="evidence" value="ECO:0007669"/>
    <property type="project" value="UniProtKB-UniRule"/>
</dbReference>
<dbReference type="GO" id="GO:0000271">
    <property type="term" value="P:polysaccharide biosynthetic process"/>
    <property type="evidence" value="ECO:0007669"/>
    <property type="project" value="TreeGrafter"/>
</dbReference>
<comment type="catalytic activity">
    <reaction evidence="1 7">
        <text>dTDP-4-dehydro-6-deoxy-alpha-D-glucose = dTDP-4-dehydro-beta-L-rhamnose</text>
        <dbReference type="Rhea" id="RHEA:16969"/>
        <dbReference type="ChEBI" id="CHEBI:57649"/>
        <dbReference type="ChEBI" id="CHEBI:62830"/>
        <dbReference type="EC" id="5.1.3.13"/>
    </reaction>
</comment>
<dbReference type="PANTHER" id="PTHR21047">
    <property type="entry name" value="DTDP-6-DEOXY-D-GLUCOSE-3,5 EPIMERASE"/>
    <property type="match status" value="1"/>
</dbReference>
<dbReference type="GO" id="GO:0008830">
    <property type="term" value="F:dTDP-4-dehydrorhamnose 3,5-epimerase activity"/>
    <property type="evidence" value="ECO:0007669"/>
    <property type="project" value="UniProtKB-UniRule"/>
</dbReference>
<dbReference type="InterPro" id="IPR014710">
    <property type="entry name" value="RmlC-like_jellyroll"/>
</dbReference>
<comment type="pathway">
    <text evidence="7">Carbohydrate biosynthesis; dTDP-L-rhamnose biosynthesis.</text>
</comment>
<reference evidence="9" key="1">
    <citation type="submission" date="2016-10" db="EMBL/GenBank/DDBJ databases">
        <authorList>
            <person name="Varghese N."/>
            <person name="Submissions S."/>
        </authorList>
    </citation>
    <scope>NUCLEOTIDE SEQUENCE [LARGE SCALE GENOMIC DNA]</scope>
    <source>
        <strain evidence="9">LMG 25967</strain>
    </source>
</reference>
<keyword evidence="7" id="KW-0413">Isomerase</keyword>
<dbReference type="EC" id="5.1.3.13" evidence="3 7"/>
<evidence type="ECO:0000256" key="2">
    <source>
        <dbReference type="ARBA" id="ARBA00001997"/>
    </source>
</evidence>